<feature type="compositionally biased region" description="Basic and acidic residues" evidence="6">
    <location>
        <begin position="699"/>
        <end position="708"/>
    </location>
</feature>
<dbReference type="Gene3D" id="3.60.21.10">
    <property type="match status" value="1"/>
</dbReference>
<feature type="coiled-coil region" evidence="5">
    <location>
        <begin position="1031"/>
        <end position="1058"/>
    </location>
</feature>
<keyword evidence="5" id="KW-0175">Coiled coil</keyword>
<dbReference type="Gene3D" id="2.30.29.30">
    <property type="entry name" value="Pleckstrin-homology domain (PH domain)/Phosphotyrosine-binding domain (PTB)"/>
    <property type="match status" value="1"/>
</dbReference>
<dbReference type="InterPro" id="IPR004843">
    <property type="entry name" value="Calcineurin-like_PHP"/>
</dbReference>
<feature type="compositionally biased region" description="Low complexity" evidence="6">
    <location>
        <begin position="621"/>
        <end position="635"/>
    </location>
</feature>
<sequence>MQLVDVVAAEVAAGFDCLDHEWVPKRPLSSTQPSKSGFLTRQPRHGMILSQAQRRFFVLSQGLLQWQKDDSKGSEVLGALRIGSTTSISLEEDLRIQTCDSQVILTCPEGGSLREWAEALRKEAEGPPAEEQVFAIHPSLSRFKDLNSSTCLDSEPSLLAWLLEGEDAPRGYTAATIALYANKIDTLIRAAIELQKSQPIVSEVTAPVKVFGDIHGQLRDLLLLFHFYGRPDDDEDEDGDDEPMSYVFNGDWVDRGRHQLEVMLLILSLKIMHPKQVWLNRGNHEDRQQNLRTTKIGSLGFDRACTDALGAEEGRRIFESFQSFFEWLPLAARIEQKVLVLHGGLGPGDWSLEDLLQVERPLVSKELHYTLEGVVYNILWSDPLMHRPENRRDPLKSFGVHDSPRDKHWQVMKNFGRDVTQRFCKTQGLELIIRSHQFTNTCKGYELMHDGYLLRVFSARNYMGTVPNDGGMLLIGYGEDSRGVVSLVVRPRSVERLTGANRGRQNAELPGSILSYEPYCPRKHLMQLIKPEQVRCFGWTHRDSDDFRSCSECGQDDIQVECYFACRGCGDYDICIDCAGRLSRGLQALPAFSPPSRLGDSQAGFSDSESGESHEVKRVSFDSSESMGVSSGSSEIDSEVGNILFDELAPCQLHPDNSVLSSFSRSSEQYPTASASLVQRSSISSLTLSHTNESAQETETERSTRERWIPVDTDMKKDMANAKNAVENAKNASTKPSGWKQDLARIQAGDGKSQSDHIDYTAMTATAISALLSNAFLCATVLGLFSVLHNRYPLVFRGNVLEGKVPMDMDRNWVASSLAVDLDKIESGLGLDACMAIKYSSFGAQLMLTIGMPNLLLFSPLHRWYGEGGLEHTDLFASWSMANIKIYHPWLYHLHAIAVIWAVLAVRKLVFQAQSRFVTRRMSWMKGLQYPRANTVLVEEIPKDCRSKEQLQKFFCDNLGPDSVVCVEMVMQTKTLEDSIQLWNNAKTKLTESKGYFEREGLRPTLGRFQGFPHNLLYCFGPDSADSADALDYFTAEMAKYELQIKEMRDAINREAQKGEGDQNNQNTHSAFVTFRSRKDAEIAKALEFSGCRCCSEWVISEAPEASAIRWQDLSQEARSGKTVAIGYLLMLFLLANFSPICLAISSAASEIDMGMLQPLWAALAPTLGLTIFLSMLPTVLLLIPSNFFTLRSEPLAQHQLQMWYFHFQAVCILFLPIVGSDFRNFAKQILQDSSPSSVLKLLADRIPLSSQFFFSFVVLQWSVACMEILRMAVLGKFLLFRAMHTEKEARDMAEPEDQEFYGMGGRFARWSLNLVIGCIFCGVWPLVTLVTLVQFLLQRVAYGYLFAFAETKKADSGGEFWSESLSQLLYSMVLFAVGMCGLLLHRSSSLIPAAVAFVGVVIAVISVWQFQTGFRWRSLPIPEALFEPGKWQTRFPSWRLGVVHALGGWVPGQQGLQSWYDSYMIITV</sequence>
<evidence type="ECO:0000256" key="3">
    <source>
        <dbReference type="ARBA" id="ARBA00023211"/>
    </source>
</evidence>
<keyword evidence="7" id="KW-0472">Membrane</keyword>
<evidence type="ECO:0000256" key="6">
    <source>
        <dbReference type="SAM" id="MobiDB-lite"/>
    </source>
</evidence>
<dbReference type="Pfam" id="PF14703">
    <property type="entry name" value="PHM7_cyt"/>
    <property type="match status" value="1"/>
</dbReference>
<organism evidence="9">
    <name type="scientific">Cladocopium goreaui</name>
    <dbReference type="NCBI Taxonomy" id="2562237"/>
    <lineage>
        <taxon>Eukaryota</taxon>
        <taxon>Sar</taxon>
        <taxon>Alveolata</taxon>
        <taxon>Dinophyceae</taxon>
        <taxon>Suessiales</taxon>
        <taxon>Symbiodiniaceae</taxon>
        <taxon>Cladocopium</taxon>
    </lineage>
</organism>
<dbReference type="SUPFAM" id="SSF50729">
    <property type="entry name" value="PH domain-like"/>
    <property type="match status" value="1"/>
</dbReference>
<dbReference type="Pfam" id="PF02714">
    <property type="entry name" value="RSN1_7TM"/>
    <property type="match status" value="1"/>
</dbReference>
<dbReference type="SUPFAM" id="SSF56300">
    <property type="entry name" value="Metallo-dependent phosphatases"/>
    <property type="match status" value="1"/>
</dbReference>
<dbReference type="SMART" id="SM00156">
    <property type="entry name" value="PP2Ac"/>
    <property type="match status" value="1"/>
</dbReference>
<dbReference type="PROSITE" id="PS50003">
    <property type="entry name" value="PH_DOMAIN"/>
    <property type="match status" value="1"/>
</dbReference>
<feature type="transmembrane region" description="Helical" evidence="7">
    <location>
        <begin position="1369"/>
        <end position="1385"/>
    </location>
</feature>
<dbReference type="InterPro" id="IPR027815">
    <property type="entry name" value="CSC1/OSCA1-like_cyt"/>
</dbReference>
<evidence type="ECO:0000256" key="4">
    <source>
        <dbReference type="RuleBase" id="RU004273"/>
    </source>
</evidence>
<dbReference type="Proteomes" id="UP001152797">
    <property type="component" value="Unassembled WGS sequence"/>
</dbReference>
<dbReference type="InterPro" id="IPR001849">
    <property type="entry name" value="PH_domain"/>
</dbReference>
<dbReference type="CDD" id="cd00144">
    <property type="entry name" value="MPP_PPP_family"/>
    <property type="match status" value="1"/>
</dbReference>
<dbReference type="EMBL" id="CAMXCT020000034">
    <property type="protein sequence ID" value="CAL1126149.1"/>
    <property type="molecule type" value="Genomic_DNA"/>
</dbReference>
<evidence type="ECO:0000313" key="9">
    <source>
        <dbReference type="EMBL" id="CAI3972774.1"/>
    </source>
</evidence>
<feature type="transmembrane region" description="Helical" evidence="7">
    <location>
        <begin position="1392"/>
        <end position="1411"/>
    </location>
</feature>
<dbReference type="Pfam" id="PF13967">
    <property type="entry name" value="RSN1_TM"/>
    <property type="match status" value="1"/>
</dbReference>
<dbReference type="SMART" id="SM00233">
    <property type="entry name" value="PH"/>
    <property type="match status" value="1"/>
</dbReference>
<dbReference type="InterPro" id="IPR006186">
    <property type="entry name" value="Ser/Thr-sp_prot-phosphatase"/>
</dbReference>
<feature type="transmembrane region" description="Helical" evidence="7">
    <location>
        <begin position="846"/>
        <end position="865"/>
    </location>
</feature>
<evidence type="ECO:0000259" key="8">
    <source>
        <dbReference type="PROSITE" id="PS50003"/>
    </source>
</evidence>
<reference evidence="9" key="1">
    <citation type="submission" date="2022-10" db="EMBL/GenBank/DDBJ databases">
        <authorList>
            <person name="Chen Y."/>
            <person name="Dougan E. K."/>
            <person name="Chan C."/>
            <person name="Rhodes N."/>
            <person name="Thang M."/>
        </authorList>
    </citation>
    <scope>NUCLEOTIDE SEQUENCE</scope>
</reference>
<keyword evidence="7" id="KW-1133">Transmembrane helix</keyword>
<proteinExistence type="inferred from homology"/>
<protein>
    <recommendedName>
        <fullName evidence="4">Serine/threonine-protein phosphatase</fullName>
        <ecNumber evidence="4">3.1.3.16</ecNumber>
    </recommendedName>
</protein>
<dbReference type="InterPro" id="IPR011993">
    <property type="entry name" value="PH-like_dom_sf"/>
</dbReference>
<keyword evidence="3" id="KW-0464">Manganese</keyword>
<comment type="cofactor">
    <cofactor evidence="1">
        <name>Mn(2+)</name>
        <dbReference type="ChEBI" id="CHEBI:29035"/>
    </cofactor>
</comment>
<feature type="transmembrane region" description="Helical" evidence="7">
    <location>
        <begin position="1313"/>
        <end position="1338"/>
    </location>
</feature>
<dbReference type="InterPro" id="IPR032880">
    <property type="entry name" value="CSC1/OSCA1-like_N"/>
</dbReference>
<evidence type="ECO:0000313" key="11">
    <source>
        <dbReference type="Proteomes" id="UP001152797"/>
    </source>
</evidence>
<evidence type="ECO:0000256" key="2">
    <source>
        <dbReference type="ARBA" id="ARBA00022723"/>
    </source>
</evidence>
<keyword evidence="4" id="KW-0378">Hydrolase</keyword>
<feature type="transmembrane region" description="Helical" evidence="7">
    <location>
        <begin position="1253"/>
        <end position="1274"/>
    </location>
</feature>
<dbReference type="GO" id="GO:0016020">
    <property type="term" value="C:membrane"/>
    <property type="evidence" value="ECO:0007669"/>
    <property type="project" value="InterPro"/>
</dbReference>
<keyword evidence="2" id="KW-0479">Metal-binding</keyword>
<comment type="similarity">
    <text evidence="4">Belongs to the PPP phosphatase family.</text>
</comment>
<feature type="transmembrane region" description="Helical" evidence="7">
    <location>
        <begin position="1204"/>
        <end position="1220"/>
    </location>
</feature>
<dbReference type="EC" id="3.1.3.16" evidence="4"/>
<comment type="catalytic activity">
    <reaction evidence="4">
        <text>O-phospho-L-threonyl-[protein] + H2O = L-threonyl-[protein] + phosphate</text>
        <dbReference type="Rhea" id="RHEA:47004"/>
        <dbReference type="Rhea" id="RHEA-COMP:11060"/>
        <dbReference type="Rhea" id="RHEA-COMP:11605"/>
        <dbReference type="ChEBI" id="CHEBI:15377"/>
        <dbReference type="ChEBI" id="CHEBI:30013"/>
        <dbReference type="ChEBI" id="CHEBI:43474"/>
        <dbReference type="ChEBI" id="CHEBI:61977"/>
        <dbReference type="EC" id="3.1.3.16"/>
    </reaction>
</comment>
<feature type="transmembrane region" description="Helical" evidence="7">
    <location>
        <begin position="1125"/>
        <end position="1148"/>
    </location>
</feature>
<dbReference type="InterPro" id="IPR003864">
    <property type="entry name" value="CSC1/OSCA1-like_7TM"/>
</dbReference>
<feature type="domain" description="PH" evidence="8">
    <location>
        <begin position="32"/>
        <end position="125"/>
    </location>
</feature>
<feature type="transmembrane region" description="Helical" evidence="7">
    <location>
        <begin position="890"/>
        <end position="911"/>
    </location>
</feature>
<feature type="compositionally biased region" description="Basic and acidic residues" evidence="6">
    <location>
        <begin position="611"/>
        <end position="620"/>
    </location>
</feature>
<dbReference type="CDD" id="cd00821">
    <property type="entry name" value="PH"/>
    <property type="match status" value="1"/>
</dbReference>
<dbReference type="GO" id="GO:0004722">
    <property type="term" value="F:protein serine/threonine phosphatase activity"/>
    <property type="evidence" value="ECO:0007669"/>
    <property type="project" value="UniProtKB-EC"/>
</dbReference>
<dbReference type="PANTHER" id="PTHR45668:SF5">
    <property type="entry name" value="SERINE_THREONINE-PROTEIN PHOSPHATASE 5"/>
    <property type="match status" value="1"/>
</dbReference>
<keyword evidence="7" id="KW-0812">Transmembrane</keyword>
<comment type="caution">
    <text evidence="9">The sequence shown here is derived from an EMBL/GenBank/DDBJ whole genome shotgun (WGS) entry which is preliminary data.</text>
</comment>
<evidence type="ECO:0000313" key="10">
    <source>
        <dbReference type="EMBL" id="CAL1126149.1"/>
    </source>
</evidence>
<reference evidence="10" key="2">
    <citation type="submission" date="2024-04" db="EMBL/GenBank/DDBJ databases">
        <authorList>
            <person name="Chen Y."/>
            <person name="Shah S."/>
            <person name="Dougan E. K."/>
            <person name="Thang M."/>
            <person name="Chan C."/>
        </authorList>
    </citation>
    <scope>NUCLEOTIDE SEQUENCE [LARGE SCALE GENOMIC DNA]</scope>
</reference>
<feature type="region of interest" description="Disordered" evidence="6">
    <location>
        <begin position="687"/>
        <end position="708"/>
    </location>
</feature>
<dbReference type="PROSITE" id="PS00125">
    <property type="entry name" value="SER_THR_PHOSPHATASE"/>
    <property type="match status" value="1"/>
</dbReference>
<dbReference type="GO" id="GO:0046872">
    <property type="term" value="F:metal ion binding"/>
    <property type="evidence" value="ECO:0007669"/>
    <property type="project" value="UniProtKB-KW"/>
</dbReference>
<dbReference type="OrthoDB" id="2150324at2759"/>
<feature type="transmembrane region" description="Helical" evidence="7">
    <location>
        <begin position="762"/>
        <end position="788"/>
    </location>
</feature>
<evidence type="ECO:0000256" key="1">
    <source>
        <dbReference type="ARBA" id="ARBA00001936"/>
    </source>
</evidence>
<name>A0A9P1BFY8_9DINO</name>
<feature type="transmembrane region" description="Helical" evidence="7">
    <location>
        <begin position="1160"/>
        <end position="1184"/>
    </location>
</feature>
<dbReference type="Pfam" id="PF00149">
    <property type="entry name" value="Metallophos"/>
    <property type="match status" value="1"/>
</dbReference>
<keyword evidence="11" id="KW-1185">Reference proteome</keyword>
<dbReference type="InterPro" id="IPR029052">
    <property type="entry name" value="Metallo-depent_PP-like"/>
</dbReference>
<dbReference type="PANTHER" id="PTHR45668">
    <property type="entry name" value="SERINE/THREONINE-PROTEIN PHOSPHATASE 5-RELATED"/>
    <property type="match status" value="1"/>
</dbReference>
<dbReference type="EMBL" id="CAMXCT010000034">
    <property type="protein sequence ID" value="CAI3972774.1"/>
    <property type="molecule type" value="Genomic_DNA"/>
</dbReference>
<gene>
    <name evidence="9" type="ORF">C1SCF055_LOCUS1334</name>
</gene>
<evidence type="ECO:0000256" key="7">
    <source>
        <dbReference type="SAM" id="Phobius"/>
    </source>
</evidence>
<evidence type="ECO:0000256" key="5">
    <source>
        <dbReference type="SAM" id="Coils"/>
    </source>
</evidence>
<dbReference type="InterPro" id="IPR051134">
    <property type="entry name" value="PPP_phosphatase"/>
</dbReference>
<dbReference type="PRINTS" id="PR00114">
    <property type="entry name" value="STPHPHTASE"/>
</dbReference>
<accession>A0A9P1BFY8</accession>
<dbReference type="EMBL" id="CAMXCT030000034">
    <property type="protein sequence ID" value="CAL4760086.1"/>
    <property type="molecule type" value="Genomic_DNA"/>
</dbReference>
<feature type="region of interest" description="Disordered" evidence="6">
    <location>
        <begin position="593"/>
        <end position="635"/>
    </location>
</feature>